<dbReference type="InterPro" id="IPR015422">
    <property type="entry name" value="PyrdxlP-dep_Trfase_small"/>
</dbReference>
<reference evidence="12" key="2">
    <citation type="submission" date="2020-03" db="EMBL/GenBank/DDBJ databases">
        <title>Complete Genome Sequences of Extremely Thermoacidophilic, Metal-Mobilizing Type-Strain Members of the Archaeal Family Sulfolobaceae: Acidianus brierleyi DSM-1651T, Acidianus sulfidivorans DSM-18786T, Metallosphaera hakonensis DSM-7519T, and Metallosphaera prunae DSM-10039T.</title>
        <authorList>
            <person name="Counts J.A."/>
            <person name="Kelly R.M."/>
        </authorList>
    </citation>
    <scope>NUCLEOTIDE SEQUENCE [LARGE SCALE GENOMIC DNA]</scope>
    <source>
        <strain evidence="12">HO1-1</strain>
    </source>
</reference>
<accession>A0A2U9IUA1</accession>
<evidence type="ECO:0000313" key="11">
    <source>
        <dbReference type="EMBL" id="AWR99563.1"/>
    </source>
</evidence>
<dbReference type="Gene3D" id="3.90.1150.10">
    <property type="entry name" value="Aspartate Aminotransferase, domain 1"/>
    <property type="match status" value="1"/>
</dbReference>
<evidence type="ECO:0000256" key="2">
    <source>
        <dbReference type="ARBA" id="ARBA00007970"/>
    </source>
</evidence>
<evidence type="ECO:0000256" key="1">
    <source>
        <dbReference type="ARBA" id="ARBA00005011"/>
    </source>
</evidence>
<dbReference type="STRING" id="1293036.GCA_001315825_00223"/>
<keyword evidence="12" id="KW-1185">Reference proteome</keyword>
<keyword evidence="5 9" id="KW-0808">Transferase</keyword>
<dbReference type="PANTHER" id="PTHR43643">
    <property type="entry name" value="HISTIDINOL-PHOSPHATE AMINOTRANSFERASE 2"/>
    <property type="match status" value="1"/>
</dbReference>
<evidence type="ECO:0000256" key="8">
    <source>
        <dbReference type="ARBA" id="ARBA00047481"/>
    </source>
</evidence>
<dbReference type="GO" id="GO:0030170">
    <property type="term" value="F:pyridoxal phosphate binding"/>
    <property type="evidence" value="ECO:0007669"/>
    <property type="project" value="InterPro"/>
</dbReference>
<dbReference type="InterPro" id="IPR004839">
    <property type="entry name" value="Aminotransferase_I/II_large"/>
</dbReference>
<protein>
    <recommendedName>
        <fullName evidence="9">Aminotransferase</fullName>
        <ecNumber evidence="9">2.6.1.-</ecNumber>
    </recommendedName>
</protein>
<dbReference type="GO" id="GO:0004400">
    <property type="term" value="F:histidinol-phosphate transaminase activity"/>
    <property type="evidence" value="ECO:0007669"/>
    <property type="project" value="UniProtKB-EC"/>
</dbReference>
<evidence type="ECO:0000256" key="6">
    <source>
        <dbReference type="ARBA" id="ARBA00022898"/>
    </source>
</evidence>
<dbReference type="InterPro" id="IPR004838">
    <property type="entry name" value="NHTrfase_class1_PyrdxlP-BS"/>
</dbReference>
<evidence type="ECO:0000256" key="3">
    <source>
        <dbReference type="ARBA" id="ARBA00022576"/>
    </source>
</evidence>
<reference evidence="12" key="3">
    <citation type="submission" date="2020-03" db="EMBL/GenBank/DDBJ databases">
        <title>Sequencing and Assembly of Multiple Reported Metal-Biooxidizing Members of the Extremely Thermoacidophilic Archaeal Family Sulfolobaceae.</title>
        <authorList>
            <person name="Counts J.A."/>
            <person name="Kelly R.M."/>
        </authorList>
    </citation>
    <scope>NUCLEOTIDE SEQUENCE [LARGE SCALE GENOMIC DNA]</scope>
    <source>
        <strain evidence="12">HO1-1</strain>
    </source>
</reference>
<dbReference type="CDD" id="cd00609">
    <property type="entry name" value="AAT_like"/>
    <property type="match status" value="1"/>
</dbReference>
<organism evidence="11 12">
    <name type="scientific">Metallosphaera hakonensis JCM 8857 = DSM 7519</name>
    <dbReference type="NCBI Taxonomy" id="1293036"/>
    <lineage>
        <taxon>Archaea</taxon>
        <taxon>Thermoproteota</taxon>
        <taxon>Thermoprotei</taxon>
        <taxon>Sulfolobales</taxon>
        <taxon>Sulfolobaceae</taxon>
        <taxon>Metallosphaera</taxon>
    </lineage>
</organism>
<comment type="cofactor">
    <cofactor evidence="9">
        <name>pyridoxal 5'-phosphate</name>
        <dbReference type="ChEBI" id="CHEBI:597326"/>
    </cofactor>
</comment>
<reference evidence="11 12" key="1">
    <citation type="submission" date="2018-05" db="EMBL/GenBank/DDBJ databases">
        <title>Complete Genome Sequences of Extremely Thermoacidophilic, Metal-Mobilizing Type-Strain Members of the Archaeal Family Sulfolobaceae: Acidianus brierleyi DSM-1651T, Acidianus sulfidivorans DSM-18786T, Metallosphaera hakonensis DSM-7519T, and Metallosphaera prunae DSM-10039T.</title>
        <authorList>
            <person name="Counts J.A."/>
            <person name="Kelly R.M."/>
        </authorList>
    </citation>
    <scope>NUCLEOTIDE SEQUENCE [LARGE SCALE GENOMIC DNA]</scope>
    <source>
        <strain evidence="11 12">HO1-1</strain>
    </source>
</reference>
<proteinExistence type="inferred from homology"/>
<dbReference type="InterPro" id="IPR015421">
    <property type="entry name" value="PyrdxlP-dep_Trfase_major"/>
</dbReference>
<keyword evidence="7" id="KW-0368">Histidine biosynthesis</keyword>
<dbReference type="InterPro" id="IPR050106">
    <property type="entry name" value="HistidinolP_aminotransfase"/>
</dbReference>
<evidence type="ECO:0000313" key="12">
    <source>
        <dbReference type="Proteomes" id="UP000247586"/>
    </source>
</evidence>
<keyword evidence="6" id="KW-0663">Pyridoxal phosphate</keyword>
<dbReference type="InterPro" id="IPR015424">
    <property type="entry name" value="PyrdxlP-dep_Trfase"/>
</dbReference>
<comment type="catalytic activity">
    <reaction evidence="8">
        <text>L-histidinol phosphate + 2-oxoglutarate = 3-(imidazol-4-yl)-2-oxopropyl phosphate + L-glutamate</text>
        <dbReference type="Rhea" id="RHEA:23744"/>
        <dbReference type="ChEBI" id="CHEBI:16810"/>
        <dbReference type="ChEBI" id="CHEBI:29985"/>
        <dbReference type="ChEBI" id="CHEBI:57766"/>
        <dbReference type="ChEBI" id="CHEBI:57980"/>
        <dbReference type="EC" id="2.6.1.9"/>
    </reaction>
</comment>
<dbReference type="AlphaFoldDB" id="A0A2U9IUA1"/>
<dbReference type="EMBL" id="CP029287">
    <property type="protein sequence ID" value="AWR99563.1"/>
    <property type="molecule type" value="Genomic_DNA"/>
</dbReference>
<feature type="domain" description="Aminotransferase class I/classII large" evidence="10">
    <location>
        <begin position="120"/>
        <end position="300"/>
    </location>
</feature>
<keyword evidence="3 9" id="KW-0032">Aminotransferase</keyword>
<dbReference type="Proteomes" id="UP000247586">
    <property type="component" value="Chromosome"/>
</dbReference>
<sequence>MMHGGVKWTNGKPSTVKDYSVNLNPLGVPKFIQELIEDAVKMRVYEFYPDDYRELRRKIAEVYDVDEELVGVFNGASEAISLLNRGYFVPEPNYQEYPRASVYLAEEAQTFNFPLYGDKVIASHPNNPTGAPLLKEEVISFLQERKELVIDQSFADISPVESFVKLVKEFPNLLIVSSFTKSFSIPGLRLGFTLGSASSSLEKRSIPWRVNSIAYYVFVNLDVRETRNFFYRSKEEVNKRLSSLERIRGVHFYNSYAPYVLAESFLSAEKLNEKLLELGYQVRNCSNFVGLRATHFRFSLKSGVNELLRAIGRILDSSRE</sequence>
<name>A0A2U9IUA1_9CREN</name>
<keyword evidence="4" id="KW-0028">Amino-acid biosynthesis</keyword>
<dbReference type="OrthoDB" id="372018at2157"/>
<evidence type="ECO:0000259" key="10">
    <source>
        <dbReference type="Pfam" id="PF00155"/>
    </source>
</evidence>
<dbReference type="Pfam" id="PF00155">
    <property type="entry name" value="Aminotran_1_2"/>
    <property type="match status" value="1"/>
</dbReference>
<dbReference type="Gene3D" id="3.40.640.10">
    <property type="entry name" value="Type I PLP-dependent aspartate aminotransferase-like (Major domain)"/>
    <property type="match status" value="1"/>
</dbReference>
<dbReference type="KEGG" id="mhk:DFR87_07540"/>
<comment type="similarity">
    <text evidence="9">Belongs to the class-I pyridoxal-phosphate-dependent aminotransferase family.</text>
</comment>
<comment type="pathway">
    <text evidence="1">Amino-acid biosynthesis; L-histidine biosynthesis; L-histidine from 5-phospho-alpha-D-ribose 1-diphosphate: step 7/9.</text>
</comment>
<dbReference type="SUPFAM" id="SSF53383">
    <property type="entry name" value="PLP-dependent transferases"/>
    <property type="match status" value="1"/>
</dbReference>
<dbReference type="PANTHER" id="PTHR43643:SF6">
    <property type="entry name" value="HISTIDINOL-PHOSPHATE AMINOTRANSFERASE"/>
    <property type="match status" value="1"/>
</dbReference>
<evidence type="ECO:0000256" key="5">
    <source>
        <dbReference type="ARBA" id="ARBA00022679"/>
    </source>
</evidence>
<evidence type="ECO:0000256" key="9">
    <source>
        <dbReference type="RuleBase" id="RU000481"/>
    </source>
</evidence>
<dbReference type="EC" id="2.6.1.-" evidence="9"/>
<gene>
    <name evidence="11" type="ORF">DFR87_07540</name>
</gene>
<dbReference type="GO" id="GO:0000105">
    <property type="term" value="P:L-histidine biosynthetic process"/>
    <property type="evidence" value="ECO:0007669"/>
    <property type="project" value="UniProtKB-KW"/>
</dbReference>
<comment type="similarity">
    <text evidence="2">Belongs to the class-II pyridoxal-phosphate-dependent aminotransferase family. Histidinol-phosphate aminotransferase subfamily.</text>
</comment>
<evidence type="ECO:0000256" key="4">
    <source>
        <dbReference type="ARBA" id="ARBA00022605"/>
    </source>
</evidence>
<evidence type="ECO:0000256" key="7">
    <source>
        <dbReference type="ARBA" id="ARBA00023102"/>
    </source>
</evidence>
<dbReference type="PROSITE" id="PS00105">
    <property type="entry name" value="AA_TRANSFER_CLASS_1"/>
    <property type="match status" value="1"/>
</dbReference>